<keyword evidence="2" id="KW-1185">Reference proteome</keyword>
<dbReference type="Proteomes" id="UP000248584">
    <property type="component" value="Unassembled WGS sequence"/>
</dbReference>
<dbReference type="RefSeq" id="WP_052329271.1">
    <property type="nucleotide sequence ID" value="NZ_QKZR01000007.1"/>
</dbReference>
<comment type="caution">
    <text evidence="1">The sequence shown here is derived from an EMBL/GenBank/DDBJ whole genome shotgun (WGS) entry which is preliminary data.</text>
</comment>
<evidence type="ECO:0000313" key="1">
    <source>
        <dbReference type="EMBL" id="PZX37140.1"/>
    </source>
</evidence>
<protein>
    <recommendedName>
        <fullName evidence="3">Lipoprotein</fullName>
    </recommendedName>
</protein>
<dbReference type="EMBL" id="QKZR01000007">
    <property type="protein sequence ID" value="PZX37140.1"/>
    <property type="molecule type" value="Genomic_DNA"/>
</dbReference>
<dbReference type="PROSITE" id="PS51257">
    <property type="entry name" value="PROKAR_LIPOPROTEIN"/>
    <property type="match status" value="1"/>
</dbReference>
<accession>A0ABX5PUU7</accession>
<evidence type="ECO:0000313" key="2">
    <source>
        <dbReference type="Proteomes" id="UP000248584"/>
    </source>
</evidence>
<sequence length="130" mass="14891">MQKSKSNESTKACIINCNKLIILFTSAFILLLASCTDINFNSSKWKAWNERTGKLTLRWDMCDDLIEEHLSIGMERARIVELLGEPSSDCIQSDCDMIYELGPCRRGINYGSLYLSFKNNRLIEIFKHCG</sequence>
<evidence type="ECO:0008006" key="3">
    <source>
        <dbReference type="Google" id="ProtNLM"/>
    </source>
</evidence>
<gene>
    <name evidence="1" type="ORF">LX97_03162</name>
</gene>
<name>A0ABX5PUU7_9FLAO</name>
<reference evidence="1 2" key="1">
    <citation type="submission" date="2018-06" db="EMBL/GenBank/DDBJ databases">
        <title>Genomic Encyclopedia of Archaeal and Bacterial Type Strains, Phase II (KMG-II): from individual species to whole genera.</title>
        <authorList>
            <person name="Goeker M."/>
        </authorList>
    </citation>
    <scope>NUCLEOTIDE SEQUENCE [LARGE SCALE GENOMIC DNA]</scope>
    <source>
        <strain evidence="1 2">DSM 17205</strain>
    </source>
</reference>
<proteinExistence type="predicted"/>
<organism evidence="1 2">
    <name type="scientific">Nonlabens dokdonensis</name>
    <dbReference type="NCBI Taxonomy" id="328515"/>
    <lineage>
        <taxon>Bacteria</taxon>
        <taxon>Pseudomonadati</taxon>
        <taxon>Bacteroidota</taxon>
        <taxon>Flavobacteriia</taxon>
        <taxon>Flavobacteriales</taxon>
        <taxon>Flavobacteriaceae</taxon>
        <taxon>Nonlabens</taxon>
    </lineage>
</organism>